<dbReference type="EMBL" id="WJXA01000011">
    <property type="protein sequence ID" value="KAF7127737.1"/>
    <property type="molecule type" value="Genomic_DNA"/>
</dbReference>
<dbReference type="OrthoDB" id="1697330at2759"/>
<accession>A0A834G830</accession>
<feature type="signal peptide" evidence="1">
    <location>
        <begin position="1"/>
        <end position="22"/>
    </location>
</feature>
<organism evidence="2 3">
    <name type="scientific">Rhododendron simsii</name>
    <name type="common">Sims's rhododendron</name>
    <dbReference type="NCBI Taxonomy" id="118357"/>
    <lineage>
        <taxon>Eukaryota</taxon>
        <taxon>Viridiplantae</taxon>
        <taxon>Streptophyta</taxon>
        <taxon>Embryophyta</taxon>
        <taxon>Tracheophyta</taxon>
        <taxon>Spermatophyta</taxon>
        <taxon>Magnoliopsida</taxon>
        <taxon>eudicotyledons</taxon>
        <taxon>Gunneridae</taxon>
        <taxon>Pentapetalae</taxon>
        <taxon>asterids</taxon>
        <taxon>Ericales</taxon>
        <taxon>Ericaceae</taxon>
        <taxon>Ericoideae</taxon>
        <taxon>Rhodoreae</taxon>
        <taxon>Rhododendron</taxon>
    </lineage>
</organism>
<keyword evidence="1" id="KW-0732">Signal</keyword>
<feature type="chain" id="PRO_5033004313" evidence="1">
    <location>
        <begin position="23"/>
        <end position="193"/>
    </location>
</feature>
<reference evidence="2" key="1">
    <citation type="submission" date="2019-11" db="EMBL/GenBank/DDBJ databases">
        <authorList>
            <person name="Liu Y."/>
            <person name="Hou J."/>
            <person name="Li T.-Q."/>
            <person name="Guan C.-H."/>
            <person name="Wu X."/>
            <person name="Wu H.-Z."/>
            <person name="Ling F."/>
            <person name="Zhang R."/>
            <person name="Shi X.-G."/>
            <person name="Ren J.-P."/>
            <person name="Chen E.-F."/>
            <person name="Sun J.-M."/>
        </authorList>
    </citation>
    <scope>NUCLEOTIDE SEQUENCE</scope>
    <source>
        <strain evidence="2">Adult_tree_wgs_1</strain>
        <tissue evidence="2">Leaves</tissue>
    </source>
</reference>
<dbReference type="Proteomes" id="UP000626092">
    <property type="component" value="Unassembled WGS sequence"/>
</dbReference>
<evidence type="ECO:0000313" key="3">
    <source>
        <dbReference type="Proteomes" id="UP000626092"/>
    </source>
</evidence>
<dbReference type="AlphaFoldDB" id="A0A834G830"/>
<proteinExistence type="predicted"/>
<evidence type="ECO:0000256" key="1">
    <source>
        <dbReference type="SAM" id="SignalP"/>
    </source>
</evidence>
<evidence type="ECO:0000313" key="2">
    <source>
        <dbReference type="EMBL" id="KAF7127737.1"/>
    </source>
</evidence>
<protein>
    <submittedName>
        <fullName evidence="2">Uncharacterized protein</fullName>
    </submittedName>
</protein>
<name>A0A834G830_RHOSS</name>
<gene>
    <name evidence="2" type="ORF">RHSIM_Rhsim11G0116800</name>
</gene>
<comment type="caution">
    <text evidence="2">The sequence shown here is derived from an EMBL/GenBank/DDBJ whole genome shotgun (WGS) entry which is preliminary data.</text>
</comment>
<keyword evidence="3" id="KW-1185">Reference proteome</keyword>
<sequence length="193" mass="21249">MPYKLKLLVLAIISNLLTTTYILSNGPSSFNLHPISKHTQQLSIPLCWKPSSAISMPPTAKSPPLTAYSPPPSANSPLTNVLKATHRKLTASRSQIDELTKKLKLNNFTVGTLVKDLCCLKKNPTSANQIINNPSILNYINCLPNETKLAIGPHKLPLGHLSQMGSDHLYLPLGGACLEYNDELTQYMTYSRR</sequence>